<name>A0A6A5SET0_9PLEO</name>
<sequence>MAFVHPDGAISLLEKTTTTVEPVESRIRGLSAQGKRKRGAGGDARHGGQLIEEEGLDVSTSGPGKHGIESLQGTKPSTTPNQARTATKTQEKLHASPSNNRLNTVTTTLAKGAKKPRLQARRDWRFERANTPAAERHYPDLLDTEVSRALVKEPDKSIRNEHAFIYQNLRINDGPEGHGFKEWKLNVQREMVDLGLEIVPGGPVAASVDVAEKAKDAEVYDEKVEDEFDIDIYGDEETRRKYAPMAKKARR</sequence>
<dbReference type="Proteomes" id="UP000800038">
    <property type="component" value="Unassembled WGS sequence"/>
</dbReference>
<feature type="compositionally biased region" description="Polar residues" evidence="1">
    <location>
        <begin position="71"/>
        <end position="88"/>
    </location>
</feature>
<dbReference type="AlphaFoldDB" id="A0A6A5SET0"/>
<evidence type="ECO:0000313" key="3">
    <source>
        <dbReference type="Proteomes" id="UP000800038"/>
    </source>
</evidence>
<keyword evidence="3" id="KW-1185">Reference proteome</keyword>
<feature type="region of interest" description="Disordered" evidence="1">
    <location>
        <begin position="23"/>
        <end position="100"/>
    </location>
</feature>
<dbReference type="OrthoDB" id="3688520at2759"/>
<accession>A0A6A5SET0</accession>
<evidence type="ECO:0000313" key="2">
    <source>
        <dbReference type="EMBL" id="KAF1939145.1"/>
    </source>
</evidence>
<protein>
    <submittedName>
        <fullName evidence="2">Uncharacterized protein</fullName>
    </submittedName>
</protein>
<gene>
    <name evidence="2" type="ORF">EJ02DRAFT_457193</name>
</gene>
<proteinExistence type="predicted"/>
<evidence type="ECO:0000256" key="1">
    <source>
        <dbReference type="SAM" id="MobiDB-lite"/>
    </source>
</evidence>
<organism evidence="2 3">
    <name type="scientific">Clathrospora elynae</name>
    <dbReference type="NCBI Taxonomy" id="706981"/>
    <lineage>
        <taxon>Eukaryota</taxon>
        <taxon>Fungi</taxon>
        <taxon>Dikarya</taxon>
        <taxon>Ascomycota</taxon>
        <taxon>Pezizomycotina</taxon>
        <taxon>Dothideomycetes</taxon>
        <taxon>Pleosporomycetidae</taxon>
        <taxon>Pleosporales</taxon>
        <taxon>Diademaceae</taxon>
        <taxon>Clathrospora</taxon>
    </lineage>
</organism>
<reference evidence="2" key="1">
    <citation type="journal article" date="2020" name="Stud. Mycol.">
        <title>101 Dothideomycetes genomes: a test case for predicting lifestyles and emergence of pathogens.</title>
        <authorList>
            <person name="Haridas S."/>
            <person name="Albert R."/>
            <person name="Binder M."/>
            <person name="Bloem J."/>
            <person name="Labutti K."/>
            <person name="Salamov A."/>
            <person name="Andreopoulos B."/>
            <person name="Baker S."/>
            <person name="Barry K."/>
            <person name="Bills G."/>
            <person name="Bluhm B."/>
            <person name="Cannon C."/>
            <person name="Castanera R."/>
            <person name="Culley D."/>
            <person name="Daum C."/>
            <person name="Ezra D."/>
            <person name="Gonzalez J."/>
            <person name="Henrissat B."/>
            <person name="Kuo A."/>
            <person name="Liang C."/>
            <person name="Lipzen A."/>
            <person name="Lutzoni F."/>
            <person name="Magnuson J."/>
            <person name="Mondo S."/>
            <person name="Nolan M."/>
            <person name="Ohm R."/>
            <person name="Pangilinan J."/>
            <person name="Park H.-J."/>
            <person name="Ramirez L."/>
            <person name="Alfaro M."/>
            <person name="Sun H."/>
            <person name="Tritt A."/>
            <person name="Yoshinaga Y."/>
            <person name="Zwiers L.-H."/>
            <person name="Turgeon B."/>
            <person name="Goodwin S."/>
            <person name="Spatafora J."/>
            <person name="Crous P."/>
            <person name="Grigoriev I."/>
        </authorList>
    </citation>
    <scope>NUCLEOTIDE SEQUENCE</scope>
    <source>
        <strain evidence="2">CBS 161.51</strain>
    </source>
</reference>
<dbReference type="EMBL" id="ML976087">
    <property type="protein sequence ID" value="KAF1939145.1"/>
    <property type="molecule type" value="Genomic_DNA"/>
</dbReference>